<keyword evidence="8 10" id="KW-0131">Cell cycle</keyword>
<comment type="caution">
    <text evidence="10">Lacks conserved residue(s) required for the propagation of feature annotation.</text>
</comment>
<dbReference type="Gene3D" id="3.40.50.2000">
    <property type="entry name" value="Glycogen Phosphorylase B"/>
    <property type="match status" value="2"/>
</dbReference>
<dbReference type="EMBL" id="CP001674">
    <property type="protein sequence ID" value="ACT49708.1"/>
    <property type="molecule type" value="Genomic_DNA"/>
</dbReference>
<dbReference type="CAZy" id="GT28">
    <property type="family name" value="Glycosyltransferase Family 28"/>
</dbReference>
<keyword evidence="7 10" id="KW-0472">Membrane</keyword>
<dbReference type="GO" id="GO:0005886">
    <property type="term" value="C:plasma membrane"/>
    <property type="evidence" value="ECO:0007669"/>
    <property type="project" value="UniProtKB-SubCell"/>
</dbReference>
<organism evidence="13 14">
    <name type="scientific">Methylovorus glucosotrophus (strain SIP3-4)</name>
    <dbReference type="NCBI Taxonomy" id="582744"/>
    <lineage>
        <taxon>Bacteria</taxon>
        <taxon>Pseudomonadati</taxon>
        <taxon>Pseudomonadota</taxon>
        <taxon>Betaproteobacteria</taxon>
        <taxon>Nitrosomonadales</taxon>
        <taxon>Methylophilaceae</taxon>
        <taxon>Methylovorus</taxon>
    </lineage>
</organism>
<feature type="binding site" evidence="10">
    <location>
        <position position="167"/>
    </location>
    <ligand>
        <name>UDP-N-acetyl-alpha-D-glucosamine</name>
        <dbReference type="ChEBI" id="CHEBI:57705"/>
    </ligand>
</feature>
<dbReference type="SUPFAM" id="SSF53756">
    <property type="entry name" value="UDP-Glycosyltransferase/glycogen phosphorylase"/>
    <property type="match status" value="1"/>
</dbReference>
<dbReference type="KEGG" id="mei:Msip34_0460"/>
<evidence type="ECO:0000256" key="4">
    <source>
        <dbReference type="ARBA" id="ARBA00022679"/>
    </source>
</evidence>
<keyword evidence="4 10" id="KW-0808">Transferase</keyword>
<evidence type="ECO:0000259" key="12">
    <source>
        <dbReference type="Pfam" id="PF04101"/>
    </source>
</evidence>
<feature type="domain" description="Glycosyl transferase family 28 C-terminal" evidence="12">
    <location>
        <begin position="189"/>
        <end position="341"/>
    </location>
</feature>
<dbReference type="GO" id="GO:0051991">
    <property type="term" value="F:UDP-N-acetyl-D-glucosamine:N-acetylmuramoyl-L-alanyl-D-glutamyl-meso-2,6-diaminopimelyl-D-alanyl-D-alanine-diphosphoundecaprenol 4-beta-N-acetylglucosaminlytransferase activity"/>
    <property type="evidence" value="ECO:0007669"/>
    <property type="project" value="RHEA"/>
</dbReference>
<dbReference type="AlphaFoldDB" id="C6X988"/>
<keyword evidence="9 10" id="KW-0961">Cell wall biogenesis/degradation</keyword>
<dbReference type="OrthoDB" id="9808936at2"/>
<comment type="similarity">
    <text evidence="10">Belongs to the glycosyltransferase 28 family. MurG subfamily.</text>
</comment>
<dbReference type="GO" id="GO:0009252">
    <property type="term" value="P:peptidoglycan biosynthetic process"/>
    <property type="evidence" value="ECO:0007669"/>
    <property type="project" value="UniProtKB-UniRule"/>
</dbReference>
<dbReference type="EC" id="2.4.1.227" evidence="10"/>
<evidence type="ECO:0000256" key="2">
    <source>
        <dbReference type="ARBA" id="ARBA00022618"/>
    </source>
</evidence>
<evidence type="ECO:0000256" key="3">
    <source>
        <dbReference type="ARBA" id="ARBA00022676"/>
    </source>
</evidence>
<feature type="binding site" evidence="10">
    <location>
        <begin position="12"/>
        <end position="14"/>
    </location>
    <ligand>
        <name>UDP-N-acetyl-alpha-D-glucosamine</name>
        <dbReference type="ChEBI" id="CHEBI:57705"/>
    </ligand>
</feature>
<dbReference type="PANTHER" id="PTHR21015">
    <property type="entry name" value="UDP-N-ACETYLGLUCOSAMINE--N-ACETYLMURAMYL-(PENTAPEPTIDE) PYROPHOSPHORYL-UNDECAPRENOL N-ACETYLGLUCOSAMINE TRANSFERASE 1"/>
    <property type="match status" value="1"/>
</dbReference>
<keyword evidence="2 10" id="KW-0132">Cell division</keyword>
<keyword evidence="3 10" id="KW-0328">Glycosyltransferase</keyword>
<evidence type="ECO:0000313" key="13">
    <source>
        <dbReference type="EMBL" id="ACT49708.1"/>
    </source>
</evidence>
<feature type="binding site" evidence="10">
    <location>
        <position position="249"/>
    </location>
    <ligand>
        <name>UDP-N-acetyl-alpha-D-glucosamine</name>
        <dbReference type="ChEBI" id="CHEBI:57705"/>
    </ligand>
</feature>
<dbReference type="InterPro" id="IPR004276">
    <property type="entry name" value="GlycoTrans_28_N"/>
</dbReference>
<dbReference type="GO" id="GO:0071555">
    <property type="term" value="P:cell wall organization"/>
    <property type="evidence" value="ECO:0007669"/>
    <property type="project" value="UniProtKB-KW"/>
</dbReference>
<feature type="binding site" evidence="10">
    <location>
        <position position="195"/>
    </location>
    <ligand>
        <name>UDP-N-acetyl-alpha-D-glucosamine</name>
        <dbReference type="ChEBI" id="CHEBI:57705"/>
    </ligand>
</feature>
<reference evidence="13 14" key="2">
    <citation type="journal article" date="2011" name="J. Bacteriol.">
        <title>Genomes of three methylotrophs from a single niche uncover genetic and metabolic divergence of Methylophilaceae.</title>
        <authorList>
            <person name="Lapidus A."/>
            <person name="Clum A."/>
            <person name="Labutti K."/>
            <person name="Kaluzhnaya M.G."/>
            <person name="Lim S."/>
            <person name="Beck D.A."/>
            <person name="Glavina Del Rio T."/>
            <person name="Nolan M."/>
            <person name="Mavromatis K."/>
            <person name="Huntemann M."/>
            <person name="Lucas S."/>
            <person name="Lidstrom M.E."/>
            <person name="Ivanova N."/>
            <person name="Chistoserdova L."/>
        </authorList>
    </citation>
    <scope>NUCLEOTIDE SEQUENCE [LARGE SCALE GENOMIC DNA]</scope>
    <source>
        <strain evidence="13 14">SIP3-4</strain>
    </source>
</reference>
<dbReference type="Proteomes" id="UP000002743">
    <property type="component" value="Chromosome"/>
</dbReference>
<reference evidence="14" key="1">
    <citation type="submission" date="2009-07" db="EMBL/GenBank/DDBJ databases">
        <title>Complete sequence of chromosome of Methylovorus sp. SIP3-4.</title>
        <authorList>
            <person name="Lucas S."/>
            <person name="Copeland A."/>
            <person name="Lapidus A."/>
            <person name="Glavina del Rio T."/>
            <person name="Tice H."/>
            <person name="Bruce D."/>
            <person name="Goodwin L."/>
            <person name="Pitluck S."/>
            <person name="Clum A."/>
            <person name="Larimer F."/>
            <person name="Land M."/>
            <person name="Hauser L."/>
            <person name="Kyrpides N."/>
            <person name="Mikhailova N."/>
            <person name="Kayluzhnaya M."/>
            <person name="Chistoserdova L."/>
        </authorList>
    </citation>
    <scope>NUCLEOTIDE SEQUENCE [LARGE SCALE GENOMIC DNA]</scope>
    <source>
        <strain evidence="14">SIP3-4</strain>
    </source>
</reference>
<accession>C6X988</accession>
<dbReference type="HOGENOM" id="CLU_037404_2_0_4"/>
<proteinExistence type="inferred from homology"/>
<comment type="pathway">
    <text evidence="10">Cell wall biogenesis; peptidoglycan biosynthesis.</text>
</comment>
<dbReference type="PANTHER" id="PTHR21015:SF22">
    <property type="entry name" value="GLYCOSYLTRANSFERASE"/>
    <property type="match status" value="1"/>
</dbReference>
<name>C6X988_METGS</name>
<dbReference type="GO" id="GO:0005975">
    <property type="term" value="P:carbohydrate metabolic process"/>
    <property type="evidence" value="ECO:0007669"/>
    <property type="project" value="InterPro"/>
</dbReference>
<dbReference type="Pfam" id="PF03033">
    <property type="entry name" value="Glyco_transf_28"/>
    <property type="match status" value="1"/>
</dbReference>
<dbReference type="HAMAP" id="MF_00033">
    <property type="entry name" value="MurG"/>
    <property type="match status" value="1"/>
</dbReference>
<keyword evidence="6 10" id="KW-0573">Peptidoglycan synthesis</keyword>
<evidence type="ECO:0000256" key="9">
    <source>
        <dbReference type="ARBA" id="ARBA00023316"/>
    </source>
</evidence>
<evidence type="ECO:0000256" key="5">
    <source>
        <dbReference type="ARBA" id="ARBA00022960"/>
    </source>
</evidence>
<keyword evidence="10" id="KW-0997">Cell inner membrane</keyword>
<dbReference type="GO" id="GO:0008360">
    <property type="term" value="P:regulation of cell shape"/>
    <property type="evidence" value="ECO:0007669"/>
    <property type="project" value="UniProtKB-KW"/>
</dbReference>
<evidence type="ECO:0000256" key="8">
    <source>
        <dbReference type="ARBA" id="ARBA00023306"/>
    </source>
</evidence>
<gene>
    <name evidence="10" type="primary">murG</name>
    <name evidence="13" type="ordered locus">Msip34_0460</name>
</gene>
<keyword evidence="1 10" id="KW-1003">Cell membrane</keyword>
<dbReference type="eggNOG" id="COG0707">
    <property type="taxonomic scope" value="Bacteria"/>
</dbReference>
<dbReference type="STRING" id="582744.Msip34_0460"/>
<feature type="binding site" evidence="10">
    <location>
        <position position="294"/>
    </location>
    <ligand>
        <name>UDP-N-acetyl-alpha-D-glucosamine</name>
        <dbReference type="ChEBI" id="CHEBI:57705"/>
    </ligand>
</feature>
<sequence precursor="true">MSKTLLIMAAGTGGHVMPGLAIADVMQRRGWQVHWLGTTHGMENRLVPPSGIAMTRLDFSGLRGKGLLHTAKGVFKLLAATWQASKLIKQLQPAAVLGMGGYVTVPGGWAARLCKVPLALVNADAALLMSNRALAKSANRILFGFEGGEGGLGGMAVKARVTGNPVRAAIVAIAAPEERYAKRQGPLHLLVVGGSLGAQVLNVNLPRALALIPMEQRPTVTHQSGADQVDMLRASYAAAGVEAEVLPFIEDMAKAYSEADVLVCRAGAITVSELAVAGVPAILVPLVVSTTSHQRDNAAWMAAQGAAVHLPQQEMTPQRLANLLQELNRTRLLEMALAARSLGRPQATETIANELESMALTSRGGAAI</sequence>
<comment type="catalytic activity">
    <reaction evidence="10">
        <text>di-trans,octa-cis-undecaprenyl diphospho-N-acetyl-alpha-D-muramoyl-L-alanyl-D-glutamyl-meso-2,6-diaminopimeloyl-D-alanyl-D-alanine + UDP-N-acetyl-alpha-D-glucosamine = di-trans,octa-cis-undecaprenyl diphospho-[N-acetyl-alpha-D-glucosaminyl-(1-&gt;4)]-N-acetyl-alpha-D-muramoyl-L-alanyl-D-glutamyl-meso-2,6-diaminopimeloyl-D-alanyl-D-alanine + UDP + H(+)</text>
        <dbReference type="Rhea" id="RHEA:31227"/>
        <dbReference type="ChEBI" id="CHEBI:15378"/>
        <dbReference type="ChEBI" id="CHEBI:57705"/>
        <dbReference type="ChEBI" id="CHEBI:58223"/>
        <dbReference type="ChEBI" id="CHEBI:61387"/>
        <dbReference type="ChEBI" id="CHEBI:61388"/>
        <dbReference type="EC" id="2.4.1.227"/>
    </reaction>
</comment>
<keyword evidence="14" id="KW-1185">Reference proteome</keyword>
<dbReference type="InterPro" id="IPR007235">
    <property type="entry name" value="Glyco_trans_28_C"/>
</dbReference>
<dbReference type="CDD" id="cd03785">
    <property type="entry name" value="GT28_MurG"/>
    <property type="match status" value="1"/>
</dbReference>
<evidence type="ECO:0000256" key="1">
    <source>
        <dbReference type="ARBA" id="ARBA00022475"/>
    </source>
</evidence>
<feature type="domain" description="Glycosyltransferase family 28 N-terminal" evidence="11">
    <location>
        <begin position="6"/>
        <end position="142"/>
    </location>
</feature>
<dbReference type="InterPro" id="IPR006009">
    <property type="entry name" value="GlcNAc_MurG"/>
</dbReference>
<dbReference type="UniPathway" id="UPA00219"/>
<dbReference type="RefSeq" id="WP_015829369.1">
    <property type="nucleotide sequence ID" value="NC_012969.1"/>
</dbReference>
<evidence type="ECO:0000256" key="7">
    <source>
        <dbReference type="ARBA" id="ARBA00023136"/>
    </source>
</evidence>
<evidence type="ECO:0000256" key="6">
    <source>
        <dbReference type="ARBA" id="ARBA00022984"/>
    </source>
</evidence>
<dbReference type="NCBIfam" id="TIGR01133">
    <property type="entry name" value="murG"/>
    <property type="match status" value="1"/>
</dbReference>
<evidence type="ECO:0000313" key="14">
    <source>
        <dbReference type="Proteomes" id="UP000002743"/>
    </source>
</evidence>
<dbReference type="Pfam" id="PF04101">
    <property type="entry name" value="Glyco_tran_28_C"/>
    <property type="match status" value="1"/>
</dbReference>
<protein>
    <recommendedName>
        <fullName evidence="10">UDP-N-acetylglucosamine--N-acetylmuramyl-(pentapeptide) pyrophosphoryl-undecaprenol N-acetylglucosamine transferase</fullName>
        <ecNumber evidence="10">2.4.1.227</ecNumber>
    </recommendedName>
    <alternativeName>
        <fullName evidence="10">Undecaprenyl-PP-MurNAc-pentapeptide-UDPGlcNAc GlcNAc transferase</fullName>
    </alternativeName>
</protein>
<evidence type="ECO:0000259" key="11">
    <source>
        <dbReference type="Pfam" id="PF03033"/>
    </source>
</evidence>
<evidence type="ECO:0000256" key="10">
    <source>
        <dbReference type="HAMAP-Rule" id="MF_00033"/>
    </source>
</evidence>
<dbReference type="GO" id="GO:0051301">
    <property type="term" value="P:cell division"/>
    <property type="evidence" value="ECO:0007669"/>
    <property type="project" value="UniProtKB-KW"/>
</dbReference>
<comment type="function">
    <text evidence="10">Cell wall formation. Catalyzes the transfer of a GlcNAc subunit on undecaprenyl-pyrophosphoryl-MurNAc-pentapeptide (lipid intermediate I) to form undecaprenyl-pyrophosphoryl-MurNAc-(pentapeptide)GlcNAc (lipid intermediate II).</text>
</comment>
<dbReference type="GO" id="GO:0050511">
    <property type="term" value="F:undecaprenyldiphospho-muramoylpentapeptide beta-N-acetylglucosaminyltransferase activity"/>
    <property type="evidence" value="ECO:0007669"/>
    <property type="project" value="UniProtKB-UniRule"/>
</dbReference>
<keyword evidence="5 10" id="KW-0133">Cell shape</keyword>
<comment type="subcellular location">
    <subcellularLocation>
        <location evidence="10">Cell inner membrane</location>
        <topology evidence="10">Peripheral membrane protein</topology>
        <orientation evidence="10">Cytoplasmic side</orientation>
    </subcellularLocation>
</comment>